<keyword evidence="2" id="KW-1185">Reference proteome</keyword>
<evidence type="ECO:0000313" key="2">
    <source>
        <dbReference type="Proteomes" id="UP000321938"/>
    </source>
</evidence>
<evidence type="ECO:0000313" key="1">
    <source>
        <dbReference type="EMBL" id="TXE15704.1"/>
    </source>
</evidence>
<proteinExistence type="predicted"/>
<gene>
    <name evidence="1" type="ORF">ES692_15615</name>
</gene>
<dbReference type="AlphaFoldDB" id="A0A5C7BCL7"/>
<protein>
    <submittedName>
        <fullName evidence="1">Uncharacterized protein</fullName>
    </submittedName>
</protein>
<dbReference type="OrthoDB" id="9931786at2"/>
<name>A0A5C7BCL7_9FLAO</name>
<accession>A0A5C7BCL7</accession>
<dbReference type="EMBL" id="VOSB01000026">
    <property type="protein sequence ID" value="TXE15704.1"/>
    <property type="molecule type" value="Genomic_DNA"/>
</dbReference>
<dbReference type="Proteomes" id="UP000321938">
    <property type="component" value="Unassembled WGS sequence"/>
</dbReference>
<organism evidence="1 2">
    <name type="scientific">Psychroserpens burtonensis</name>
    <dbReference type="NCBI Taxonomy" id="49278"/>
    <lineage>
        <taxon>Bacteria</taxon>
        <taxon>Pseudomonadati</taxon>
        <taxon>Bacteroidota</taxon>
        <taxon>Flavobacteriia</taxon>
        <taxon>Flavobacteriales</taxon>
        <taxon>Flavobacteriaceae</taxon>
        <taxon>Psychroserpens</taxon>
    </lineage>
</organism>
<reference evidence="1 2" key="1">
    <citation type="submission" date="2019-08" db="EMBL/GenBank/DDBJ databases">
        <title>Genome of Psychroserpens burtonensis ACAM 167.</title>
        <authorList>
            <person name="Bowman J.P."/>
        </authorList>
    </citation>
    <scope>NUCLEOTIDE SEQUENCE [LARGE SCALE GENOMIC DNA]</scope>
    <source>
        <strain evidence="1 2">ACAM 167</strain>
    </source>
</reference>
<dbReference type="RefSeq" id="WP_147232027.1">
    <property type="nucleotide sequence ID" value="NZ_VOSB01000026.1"/>
</dbReference>
<comment type="caution">
    <text evidence="1">The sequence shown here is derived from an EMBL/GenBank/DDBJ whole genome shotgun (WGS) entry which is preliminary data.</text>
</comment>
<sequence>MKEFKDILKELDDVLLVIPNGLTDGSISELPHYPFVKSKVSTLKNPLWEHALHNVAAKLCDLDISNINCDVDNLYHVLRDLEIDYLNEMSKYYLNIDFEAYNYKETDLGHFINNENEIINIDTVCKLLSISLSDNLEAVTNFILAQLIGVQKEDWLLLYEMEEEDYHAEYLLSQLKTLI</sequence>